<organism evidence="2 3">
    <name type="scientific">Tripterygium wilfordii</name>
    <name type="common">Thunder God vine</name>
    <dbReference type="NCBI Taxonomy" id="458696"/>
    <lineage>
        <taxon>Eukaryota</taxon>
        <taxon>Viridiplantae</taxon>
        <taxon>Streptophyta</taxon>
        <taxon>Embryophyta</taxon>
        <taxon>Tracheophyta</taxon>
        <taxon>Spermatophyta</taxon>
        <taxon>Magnoliopsida</taxon>
        <taxon>eudicotyledons</taxon>
        <taxon>Gunneridae</taxon>
        <taxon>Pentapetalae</taxon>
        <taxon>rosids</taxon>
        <taxon>fabids</taxon>
        <taxon>Celastrales</taxon>
        <taxon>Celastraceae</taxon>
        <taxon>Tripterygium</taxon>
    </lineage>
</organism>
<proteinExistence type="predicted"/>
<evidence type="ECO:0000313" key="2">
    <source>
        <dbReference type="EMBL" id="KAF5752909.1"/>
    </source>
</evidence>
<dbReference type="AlphaFoldDB" id="A0A7J7E2Z7"/>
<name>A0A7J7E2Z7_TRIWF</name>
<dbReference type="Proteomes" id="UP000593562">
    <property type="component" value="Unassembled WGS sequence"/>
</dbReference>
<feature type="region of interest" description="Disordered" evidence="1">
    <location>
        <begin position="1"/>
        <end position="40"/>
    </location>
</feature>
<sequence>MESPSRNRELATTLSPPISRSPAPVAQAPVFNPATATCQPGNSMRIEREQEEWDFDGVGPTGPEDFGSLGGSVEPGYEDYYNEVRARYVTGLQKMI</sequence>
<accession>A0A7J7E2Z7</accession>
<protein>
    <submittedName>
        <fullName evidence="2">Uncharacterized protein</fullName>
    </submittedName>
</protein>
<reference evidence="2 3" key="1">
    <citation type="journal article" date="2020" name="Nat. Commun.">
        <title>Genome of Tripterygium wilfordii and identification of cytochrome P450 involved in triptolide biosynthesis.</title>
        <authorList>
            <person name="Tu L."/>
            <person name="Su P."/>
            <person name="Zhang Z."/>
            <person name="Gao L."/>
            <person name="Wang J."/>
            <person name="Hu T."/>
            <person name="Zhou J."/>
            <person name="Zhang Y."/>
            <person name="Zhao Y."/>
            <person name="Liu Y."/>
            <person name="Song Y."/>
            <person name="Tong Y."/>
            <person name="Lu Y."/>
            <person name="Yang J."/>
            <person name="Xu C."/>
            <person name="Jia M."/>
            <person name="Peters R.J."/>
            <person name="Huang L."/>
            <person name="Gao W."/>
        </authorList>
    </citation>
    <scope>NUCLEOTIDE SEQUENCE [LARGE SCALE GENOMIC DNA]</scope>
    <source>
        <strain evidence="3">cv. XIE 37</strain>
        <tissue evidence="2">Leaf</tissue>
    </source>
</reference>
<dbReference type="InParanoid" id="A0A7J7E2Z7"/>
<keyword evidence="3" id="KW-1185">Reference proteome</keyword>
<dbReference type="EMBL" id="JAAARO010000001">
    <property type="protein sequence ID" value="KAF5752909.1"/>
    <property type="molecule type" value="Genomic_DNA"/>
</dbReference>
<comment type="caution">
    <text evidence="2">The sequence shown here is derived from an EMBL/GenBank/DDBJ whole genome shotgun (WGS) entry which is preliminary data.</text>
</comment>
<evidence type="ECO:0000256" key="1">
    <source>
        <dbReference type="SAM" id="MobiDB-lite"/>
    </source>
</evidence>
<evidence type="ECO:0000313" key="3">
    <source>
        <dbReference type="Proteomes" id="UP000593562"/>
    </source>
</evidence>
<gene>
    <name evidence="2" type="ORF">HS088_TW01G00827</name>
</gene>